<dbReference type="PANTHER" id="PTHR30221">
    <property type="entry name" value="SMALL-CONDUCTANCE MECHANOSENSITIVE CHANNEL"/>
    <property type="match status" value="1"/>
</dbReference>
<dbReference type="Gene3D" id="1.10.287.1260">
    <property type="match status" value="2"/>
</dbReference>
<proteinExistence type="predicted"/>
<feature type="transmembrane region" description="Helical" evidence="1">
    <location>
        <begin position="155"/>
        <end position="173"/>
    </location>
</feature>
<comment type="caution">
    <text evidence="2">The sequence shown here is derived from an EMBL/GenBank/DDBJ whole genome shotgun (WGS) entry which is preliminary data.</text>
</comment>
<keyword evidence="1" id="KW-0472">Membrane</keyword>
<dbReference type="PANTHER" id="PTHR30221:SF1">
    <property type="entry name" value="SMALL-CONDUCTANCE MECHANOSENSITIVE CHANNEL"/>
    <property type="match status" value="1"/>
</dbReference>
<feature type="transmembrane region" description="Helical" evidence="1">
    <location>
        <begin position="185"/>
        <end position="205"/>
    </location>
</feature>
<keyword evidence="1" id="KW-1133">Transmembrane helix</keyword>
<evidence type="ECO:0000256" key="1">
    <source>
        <dbReference type="SAM" id="Phobius"/>
    </source>
</evidence>
<feature type="transmembrane region" description="Helical" evidence="1">
    <location>
        <begin position="116"/>
        <end position="134"/>
    </location>
</feature>
<evidence type="ECO:0000313" key="2">
    <source>
        <dbReference type="EMBL" id="MDI9864787.1"/>
    </source>
</evidence>
<dbReference type="InterPro" id="IPR008910">
    <property type="entry name" value="MSC_TM_helix"/>
</dbReference>
<dbReference type="Pfam" id="PF05552">
    <property type="entry name" value="MS_channel_1st_1"/>
    <property type="match status" value="2"/>
</dbReference>
<reference evidence="2 3" key="1">
    <citation type="submission" date="2023-05" db="EMBL/GenBank/DDBJ databases">
        <title>Novel species of genus Flectobacillus isolated from stream in China.</title>
        <authorList>
            <person name="Lu H."/>
        </authorList>
    </citation>
    <scope>NUCLEOTIDE SEQUENCE [LARGE SCALE GENOMIC DNA]</scope>
    <source>
        <strain evidence="2 3">DC10W</strain>
    </source>
</reference>
<dbReference type="RefSeq" id="WP_283369912.1">
    <property type="nucleotide sequence ID" value="NZ_JASHID010000006.1"/>
</dbReference>
<dbReference type="Proteomes" id="UP001236569">
    <property type="component" value="Unassembled WGS sequence"/>
</dbReference>
<accession>A0ABT6YMH6</accession>
<feature type="transmembrane region" description="Helical" evidence="1">
    <location>
        <begin position="77"/>
        <end position="96"/>
    </location>
</feature>
<keyword evidence="3" id="KW-1185">Reference proteome</keyword>
<dbReference type="InterPro" id="IPR045275">
    <property type="entry name" value="MscS_archaea/bacteria_type"/>
</dbReference>
<organism evidence="2 3">
    <name type="scientific">Flectobacillus longus</name>
    <dbReference type="NCBI Taxonomy" id="2984207"/>
    <lineage>
        <taxon>Bacteria</taxon>
        <taxon>Pseudomonadati</taxon>
        <taxon>Bacteroidota</taxon>
        <taxon>Cytophagia</taxon>
        <taxon>Cytophagales</taxon>
        <taxon>Flectobacillaceae</taxon>
        <taxon>Flectobacillus</taxon>
    </lineage>
</organism>
<gene>
    <name evidence="2" type="ORF">QM480_10660</name>
</gene>
<feature type="transmembrane region" description="Helical" evidence="1">
    <location>
        <begin position="22"/>
        <end position="43"/>
    </location>
</feature>
<protein>
    <submittedName>
        <fullName evidence="2">Mechanosensitive ion channel</fullName>
    </submittedName>
</protein>
<evidence type="ECO:0000313" key="3">
    <source>
        <dbReference type="Proteomes" id="UP001236569"/>
    </source>
</evidence>
<keyword evidence="1" id="KW-0812">Transmembrane</keyword>
<sequence>MPNIQDILIDTFRKLLEQLTGFVPKLLGAAILLIVGSIVSKLVSRILKTALEKSGFDRLGDKLNKIDVIARFGELKLSLIVSKVLQYFIMLVFITASTETLGMQVLTDMVASLVNLIPKLIASAILLFAGLMIADTLKNTVINLCNSFKIDSAKLLGNIVFFFFFVIALIASLKQAGIETSLLESSFNLIIGGVVLAFAIGYGFASRDVLMNILSNFYSKNKFKEGQVIEVNGVKGTIVSFDTTSLTLQTGETQTILPLNVLQKEKIEIFTHDSEVESDL</sequence>
<dbReference type="EMBL" id="JASHID010000006">
    <property type="protein sequence ID" value="MDI9864787.1"/>
    <property type="molecule type" value="Genomic_DNA"/>
</dbReference>
<name>A0ABT6YMH6_9BACT</name>